<evidence type="ECO:0000313" key="1">
    <source>
        <dbReference type="EMBL" id="CAK5043032.1"/>
    </source>
</evidence>
<organism evidence="1 2">
    <name type="scientific">Meloidogyne enterolobii</name>
    <name type="common">Root-knot nematode worm</name>
    <name type="synonym">Meloidogyne mayaguensis</name>
    <dbReference type="NCBI Taxonomy" id="390850"/>
    <lineage>
        <taxon>Eukaryota</taxon>
        <taxon>Metazoa</taxon>
        <taxon>Ecdysozoa</taxon>
        <taxon>Nematoda</taxon>
        <taxon>Chromadorea</taxon>
        <taxon>Rhabditida</taxon>
        <taxon>Tylenchina</taxon>
        <taxon>Tylenchomorpha</taxon>
        <taxon>Tylenchoidea</taxon>
        <taxon>Meloidogynidae</taxon>
        <taxon>Meloidogyninae</taxon>
        <taxon>Meloidogyne</taxon>
    </lineage>
</organism>
<keyword evidence="2" id="KW-1185">Reference proteome</keyword>
<name>A0ACB0YEA0_MELEN</name>
<sequence length="198" mass="23326">MEVILAINRCIELLSSELAKKNFWRLKNNFIEEISESFSFILTGKRLLFWLGIPLLYGISVVMWEKHGLFSGIYFSWFLNPHIGYIDDVNQEYQNTLNAFHDLLIIFFLSITYLTFFIIFIIKSKQGGSQHSYSEIMVFKIKYSHNPKFKIFLQIFLISLFNSAAAFIYVYMQYIHINEVVIIIGQICWLNAHGGKYF</sequence>
<proteinExistence type="predicted"/>
<evidence type="ECO:0000313" key="2">
    <source>
        <dbReference type="Proteomes" id="UP001497535"/>
    </source>
</evidence>
<accession>A0ACB0YEA0</accession>
<comment type="caution">
    <text evidence="1">The sequence shown here is derived from an EMBL/GenBank/DDBJ whole genome shotgun (WGS) entry which is preliminary data.</text>
</comment>
<protein>
    <submittedName>
        <fullName evidence="1">Uncharacterized protein</fullName>
    </submittedName>
</protein>
<gene>
    <name evidence="1" type="ORF">MENTE1834_LOCUS11034</name>
</gene>
<dbReference type="EMBL" id="CAVMJV010000010">
    <property type="protein sequence ID" value="CAK5043032.1"/>
    <property type="molecule type" value="Genomic_DNA"/>
</dbReference>
<reference evidence="1" key="1">
    <citation type="submission" date="2023-11" db="EMBL/GenBank/DDBJ databases">
        <authorList>
            <person name="Poullet M."/>
        </authorList>
    </citation>
    <scope>NUCLEOTIDE SEQUENCE</scope>
    <source>
        <strain evidence="1">E1834</strain>
    </source>
</reference>
<dbReference type="Proteomes" id="UP001497535">
    <property type="component" value="Unassembled WGS sequence"/>
</dbReference>